<evidence type="ECO:0000259" key="14">
    <source>
        <dbReference type="PROSITE" id="PS51747"/>
    </source>
</evidence>
<gene>
    <name evidence="15" type="ORF">Bpfe_002934</name>
</gene>
<evidence type="ECO:0000256" key="7">
    <source>
        <dbReference type="ARBA" id="ARBA00022833"/>
    </source>
</evidence>
<dbReference type="NCBIfam" id="TIGR01354">
    <property type="entry name" value="cyt_deam_tetra"/>
    <property type="match status" value="1"/>
</dbReference>
<comment type="caution">
    <text evidence="15">The sequence shown here is derived from an EMBL/GenBank/DDBJ whole genome shotgun (WGS) entry which is preliminary data.</text>
</comment>
<comment type="catalytic activity">
    <reaction evidence="9 13">
        <text>cytidine + H2O + H(+) = uridine + NH4(+)</text>
        <dbReference type="Rhea" id="RHEA:16069"/>
        <dbReference type="ChEBI" id="CHEBI:15377"/>
        <dbReference type="ChEBI" id="CHEBI:15378"/>
        <dbReference type="ChEBI" id="CHEBI:16704"/>
        <dbReference type="ChEBI" id="CHEBI:17562"/>
        <dbReference type="ChEBI" id="CHEBI:28938"/>
        <dbReference type="EC" id="3.5.4.5"/>
    </reaction>
</comment>
<dbReference type="GO" id="GO:0055086">
    <property type="term" value="P:nucleobase-containing small molecule metabolic process"/>
    <property type="evidence" value="ECO:0007669"/>
    <property type="project" value="UniProtKB-ARBA"/>
</dbReference>
<evidence type="ECO:0000256" key="9">
    <source>
        <dbReference type="ARBA" id="ARBA00049558"/>
    </source>
</evidence>
<dbReference type="PANTHER" id="PTHR11644:SF2">
    <property type="entry name" value="CYTIDINE DEAMINASE"/>
    <property type="match status" value="1"/>
</dbReference>
<dbReference type="PROSITE" id="PS51747">
    <property type="entry name" value="CYT_DCMP_DEAMINASES_2"/>
    <property type="match status" value="1"/>
</dbReference>
<evidence type="ECO:0000256" key="11">
    <source>
        <dbReference type="PIRSR" id="PIRSR606262-2"/>
    </source>
</evidence>
<feature type="binding site" evidence="12">
    <location>
        <position position="91"/>
    </location>
    <ligand>
        <name>Zn(2+)</name>
        <dbReference type="ChEBI" id="CHEBI:29105"/>
        <note>catalytic</note>
    </ligand>
</feature>
<dbReference type="Gene3D" id="3.40.140.10">
    <property type="entry name" value="Cytidine Deaminase, domain 2"/>
    <property type="match status" value="1"/>
</dbReference>
<comment type="function">
    <text evidence="2 13">This enzyme scavenges exogenous and endogenous cytidine and 2'-deoxycytidine for UMP synthesis.</text>
</comment>
<keyword evidence="5 12" id="KW-0479">Metal-binding</keyword>
<dbReference type="Pfam" id="PF00383">
    <property type="entry name" value="dCMP_cyt_deam_1"/>
    <property type="match status" value="1"/>
</dbReference>
<dbReference type="InterPro" id="IPR002125">
    <property type="entry name" value="CMP_dCMP_dom"/>
</dbReference>
<proteinExistence type="inferred from homology"/>
<feature type="binding site" evidence="12">
    <location>
        <position position="88"/>
    </location>
    <ligand>
        <name>Zn(2+)</name>
        <dbReference type="ChEBI" id="CHEBI:29105"/>
        <note>catalytic</note>
    </ligand>
</feature>
<dbReference type="AlphaFoldDB" id="A0AAD8FJM4"/>
<protein>
    <recommendedName>
        <fullName evidence="4 13">Cytidine deaminase</fullName>
        <ecNumber evidence="4 13">3.5.4.5</ecNumber>
    </recommendedName>
    <alternativeName>
        <fullName evidence="8 13">Cytidine aminohydrolase</fullName>
    </alternativeName>
</protein>
<comment type="catalytic activity">
    <reaction evidence="13">
        <text>2'-deoxycytidine + H2O + H(+) = 2'-deoxyuridine + NH4(+)</text>
        <dbReference type="Rhea" id="RHEA:13433"/>
        <dbReference type="ChEBI" id="CHEBI:15377"/>
        <dbReference type="ChEBI" id="CHEBI:15378"/>
        <dbReference type="ChEBI" id="CHEBI:15698"/>
        <dbReference type="ChEBI" id="CHEBI:16450"/>
        <dbReference type="ChEBI" id="CHEBI:28938"/>
        <dbReference type="EC" id="3.5.4.5"/>
    </reaction>
</comment>
<reference evidence="15" key="2">
    <citation type="submission" date="2023-04" db="EMBL/GenBank/DDBJ databases">
        <authorList>
            <person name="Bu L."/>
            <person name="Lu L."/>
            <person name="Laidemitt M.R."/>
            <person name="Zhang S.M."/>
            <person name="Mutuku M."/>
            <person name="Mkoji G."/>
            <person name="Steinauer M."/>
            <person name="Loker E.S."/>
        </authorList>
    </citation>
    <scope>NUCLEOTIDE SEQUENCE</scope>
    <source>
        <strain evidence="15">KasaAsao</strain>
        <tissue evidence="15">Whole Snail</tissue>
    </source>
</reference>
<reference evidence="15" key="1">
    <citation type="journal article" date="2023" name="PLoS Negl. Trop. Dis.">
        <title>A genome sequence for Biomphalaria pfeifferi, the major vector snail for the human-infecting parasite Schistosoma mansoni.</title>
        <authorList>
            <person name="Bu L."/>
            <person name="Lu L."/>
            <person name="Laidemitt M.R."/>
            <person name="Zhang S.M."/>
            <person name="Mutuku M."/>
            <person name="Mkoji G."/>
            <person name="Steinauer M."/>
            <person name="Loker E.S."/>
        </authorList>
    </citation>
    <scope>NUCLEOTIDE SEQUENCE</scope>
    <source>
        <strain evidence="15">KasaAsao</strain>
    </source>
</reference>
<dbReference type="FunFam" id="3.40.140.10:FF:000008">
    <property type="entry name" value="Cytidine deaminase"/>
    <property type="match status" value="1"/>
</dbReference>
<dbReference type="EC" id="3.5.4.5" evidence="4 13"/>
<feature type="binding site" evidence="11">
    <location>
        <begin position="43"/>
        <end position="49"/>
    </location>
    <ligand>
        <name>substrate</name>
    </ligand>
</feature>
<dbReference type="SUPFAM" id="SSF53927">
    <property type="entry name" value="Cytidine deaminase-like"/>
    <property type="match status" value="1"/>
</dbReference>
<evidence type="ECO:0000256" key="1">
    <source>
        <dbReference type="ARBA" id="ARBA00001947"/>
    </source>
</evidence>
<accession>A0AAD8FJM4</accession>
<keyword evidence="6 13" id="KW-0378">Hydrolase</keyword>
<dbReference type="NCBIfam" id="NF004064">
    <property type="entry name" value="PRK05578.1"/>
    <property type="match status" value="1"/>
</dbReference>
<evidence type="ECO:0000256" key="5">
    <source>
        <dbReference type="ARBA" id="ARBA00022723"/>
    </source>
</evidence>
<dbReference type="InterPro" id="IPR016193">
    <property type="entry name" value="Cytidine_deaminase-like"/>
</dbReference>
<dbReference type="InterPro" id="IPR016192">
    <property type="entry name" value="APOBEC/CMP_deaminase_Zn-bd"/>
</dbReference>
<evidence type="ECO:0000256" key="6">
    <source>
        <dbReference type="ARBA" id="ARBA00022801"/>
    </source>
</evidence>
<comment type="cofactor">
    <cofactor evidence="1 12 13">
        <name>Zn(2+)</name>
        <dbReference type="ChEBI" id="CHEBI:29105"/>
    </cofactor>
</comment>
<dbReference type="GO" id="GO:0072527">
    <property type="term" value="P:pyrimidine-containing compound metabolic process"/>
    <property type="evidence" value="ECO:0007669"/>
    <property type="project" value="UniProtKB-ARBA"/>
</dbReference>
<evidence type="ECO:0000256" key="10">
    <source>
        <dbReference type="PIRSR" id="PIRSR606262-1"/>
    </source>
</evidence>
<comment type="similarity">
    <text evidence="3 13">Belongs to the cytidine and deoxycytidylate deaminase family.</text>
</comment>
<evidence type="ECO:0000256" key="2">
    <source>
        <dbReference type="ARBA" id="ARBA00003949"/>
    </source>
</evidence>
<dbReference type="InterPro" id="IPR006262">
    <property type="entry name" value="Cyt_deam_tetra"/>
</dbReference>
<name>A0AAD8FJM4_BIOPF</name>
<evidence type="ECO:0000313" key="16">
    <source>
        <dbReference type="Proteomes" id="UP001233172"/>
    </source>
</evidence>
<evidence type="ECO:0000256" key="3">
    <source>
        <dbReference type="ARBA" id="ARBA00006576"/>
    </source>
</evidence>
<evidence type="ECO:0000256" key="8">
    <source>
        <dbReference type="ARBA" id="ARBA00032005"/>
    </source>
</evidence>
<dbReference type="GO" id="GO:0042802">
    <property type="term" value="F:identical protein binding"/>
    <property type="evidence" value="ECO:0007669"/>
    <property type="project" value="UniProtKB-ARBA"/>
</dbReference>
<dbReference type="EMBL" id="JASAOG010000007">
    <property type="protein sequence ID" value="KAK0067427.1"/>
    <property type="molecule type" value="Genomic_DNA"/>
</dbReference>
<dbReference type="Proteomes" id="UP001233172">
    <property type="component" value="Unassembled WGS sequence"/>
</dbReference>
<dbReference type="GO" id="GO:0005829">
    <property type="term" value="C:cytosol"/>
    <property type="evidence" value="ECO:0007669"/>
    <property type="project" value="TreeGrafter"/>
</dbReference>
<dbReference type="GO" id="GO:0004126">
    <property type="term" value="F:cytidine deaminase activity"/>
    <property type="evidence" value="ECO:0007669"/>
    <property type="project" value="UniProtKB-UniRule"/>
</dbReference>
<evidence type="ECO:0000313" key="15">
    <source>
        <dbReference type="EMBL" id="KAK0067427.1"/>
    </source>
</evidence>
<evidence type="ECO:0000256" key="13">
    <source>
        <dbReference type="RuleBase" id="RU364006"/>
    </source>
</evidence>
<evidence type="ECO:0000256" key="12">
    <source>
        <dbReference type="PIRSR" id="PIRSR606262-3"/>
    </source>
</evidence>
<dbReference type="InterPro" id="IPR050202">
    <property type="entry name" value="Cyt/Deoxycyt_deaminase"/>
</dbReference>
<feature type="domain" description="CMP/dCMP-type deaminase" evidence="14">
    <location>
        <begin position="2"/>
        <end position="129"/>
    </location>
</feature>
<feature type="active site" description="Proton donor" evidence="10">
    <location>
        <position position="56"/>
    </location>
</feature>
<dbReference type="PROSITE" id="PS00903">
    <property type="entry name" value="CYT_DCMP_DEAMINASES_1"/>
    <property type="match status" value="1"/>
</dbReference>
<keyword evidence="7 12" id="KW-0862">Zinc</keyword>
<organism evidence="15 16">
    <name type="scientific">Biomphalaria pfeifferi</name>
    <name type="common">Bloodfluke planorb</name>
    <name type="synonym">Freshwater snail</name>
    <dbReference type="NCBI Taxonomy" id="112525"/>
    <lineage>
        <taxon>Eukaryota</taxon>
        <taxon>Metazoa</taxon>
        <taxon>Spiralia</taxon>
        <taxon>Lophotrochozoa</taxon>
        <taxon>Mollusca</taxon>
        <taxon>Gastropoda</taxon>
        <taxon>Heterobranchia</taxon>
        <taxon>Euthyneura</taxon>
        <taxon>Panpulmonata</taxon>
        <taxon>Hygrophila</taxon>
        <taxon>Lymnaeoidea</taxon>
        <taxon>Planorbidae</taxon>
        <taxon>Biomphalaria</taxon>
    </lineage>
</organism>
<dbReference type="CDD" id="cd01283">
    <property type="entry name" value="cytidine_deaminase"/>
    <property type="match status" value="1"/>
</dbReference>
<keyword evidence="16" id="KW-1185">Reference proteome</keyword>
<dbReference type="GO" id="GO:0008270">
    <property type="term" value="F:zinc ion binding"/>
    <property type="evidence" value="ECO:0007669"/>
    <property type="project" value="UniProtKB-UniRule"/>
</dbReference>
<dbReference type="PANTHER" id="PTHR11644">
    <property type="entry name" value="CYTIDINE DEAMINASE"/>
    <property type="match status" value="1"/>
</dbReference>
<evidence type="ECO:0000256" key="4">
    <source>
        <dbReference type="ARBA" id="ARBA00012783"/>
    </source>
</evidence>
<sequence>MCDVESLVKASHEAKLRAYCPYSKFQVGAAVLTEDGKVFTGCNVENASYSLTICAERSALVKAVSEGHTRFKAIAVASNMPDTYISPCGACRQFLLEFGKDYDVYMTKPDLTFIRSSPIELMPHGFTPLDLMSFENPGN</sequence>
<feature type="binding site" evidence="12">
    <location>
        <position position="54"/>
    </location>
    <ligand>
        <name>Zn(2+)</name>
        <dbReference type="ChEBI" id="CHEBI:29105"/>
        <note>catalytic</note>
    </ligand>
</feature>